<dbReference type="GO" id="GO:0008887">
    <property type="term" value="F:glycerate kinase activity"/>
    <property type="evidence" value="ECO:0007669"/>
    <property type="project" value="InterPro"/>
</dbReference>
<dbReference type="InterPro" id="IPR039760">
    <property type="entry name" value="MOFRL_protein"/>
</dbReference>
<dbReference type="Gene3D" id="3.40.1480.10">
    <property type="entry name" value="MOFRL domain"/>
    <property type="match status" value="1"/>
</dbReference>
<evidence type="ECO:0000313" key="4">
    <source>
        <dbReference type="Proteomes" id="UP000002593"/>
    </source>
</evidence>
<dbReference type="EMBL" id="CP000493">
    <property type="protein sequence ID" value="ABM80102.1"/>
    <property type="molecule type" value="Genomic_DNA"/>
</dbReference>
<keyword evidence="4" id="KW-1185">Reference proteome</keyword>
<dbReference type="PANTHER" id="PTHR12227">
    <property type="entry name" value="GLYCERATE KINASE"/>
    <property type="match status" value="1"/>
</dbReference>
<reference evidence="3 4" key="1">
    <citation type="journal article" date="2007" name="Archaea">
        <title>The genome of Hyperthermus butylicus: a sulfur-reducing, peptide fermenting, neutrophilic Crenarchaeote growing up to 108 degrees C.</title>
        <authorList>
            <person name="Brugger K."/>
            <person name="Chen L."/>
            <person name="Stark M."/>
            <person name="Zibat A."/>
            <person name="Redder P."/>
            <person name="Ruepp A."/>
            <person name="Awayez M."/>
            <person name="She Q."/>
            <person name="Garrett R.A."/>
            <person name="Klenk H.P."/>
        </authorList>
    </citation>
    <scope>NUCLEOTIDE SEQUENCE [LARGE SCALE GENOMIC DNA]</scope>
    <source>
        <strain evidence="4">DSM 5456 / JCM 9403 / PLM1-5</strain>
    </source>
</reference>
<protein>
    <submittedName>
        <fullName evidence="3">Glycerate kinase (GckA)</fullName>
    </submittedName>
</protein>
<dbReference type="Proteomes" id="UP000002593">
    <property type="component" value="Chromosome"/>
</dbReference>
<accession>A2BJE1</accession>
<sequence length="463" mass="48699">MGRFIRNRGVLERSWLHGVVLDSLEAALEHVHPSSVIPRWVTRFDSGCVKVRGAGGFCPGAVYVAGFGKAAPSMARALINVLGADFVEAGMVIGPPGGGGRIGPIEVLEGDHPIPGSRTLEASRRLLDFLRELPRDSLLFLLVSGGGSALFEVPAAGVELEDVAVATKLLMAAGADIYELNTVRKHLSAVKGGQLLRYIAAERVVSLILSDVPGDDPSLVASGPTVPDPSTFRDALRVLSRYGLLDRIPVRARRRLEAGAAGAARETLKPGDPLASKAINIIVARNLDALTAAAALLESHGVAAVVLTDTLRGEAREAGRVLASLAEAAARGLPAYPRRARLVAVIAGGETTVTVRGRGVGGRNQELCLSLALEASKLRILERYVAACIGTDGVDGASPAAGAIVDEQLPRELEEKQLDPKAYLDNNDTYTLFSRLARTVDTGGYTGTNVNDVTVVVVERQEA</sequence>
<dbReference type="RefSeq" id="WP_011821419.1">
    <property type="nucleotide sequence ID" value="NC_008818.1"/>
</dbReference>
<dbReference type="HOGENOM" id="CLU_032279_1_1_2"/>
<name>A2BJE1_HYPBU</name>
<dbReference type="SUPFAM" id="SSF82544">
    <property type="entry name" value="GckA/TtuD-like"/>
    <property type="match status" value="1"/>
</dbReference>
<dbReference type="eggNOG" id="arCOG04170">
    <property type="taxonomic scope" value="Archaea"/>
</dbReference>
<proteinExistence type="predicted"/>
<dbReference type="GO" id="GO:0005737">
    <property type="term" value="C:cytoplasm"/>
    <property type="evidence" value="ECO:0007669"/>
    <property type="project" value="TreeGrafter"/>
</dbReference>
<dbReference type="InterPro" id="IPR037035">
    <property type="entry name" value="GK-like_C_sf"/>
</dbReference>
<dbReference type="Gene3D" id="3.40.50.10180">
    <property type="entry name" value="Glycerate kinase, MOFRL-like N-terminal domain"/>
    <property type="match status" value="1"/>
</dbReference>
<feature type="domain" description="MOFRL-associated" evidence="2">
    <location>
        <begin position="21"/>
        <end position="257"/>
    </location>
</feature>
<dbReference type="InterPro" id="IPR007835">
    <property type="entry name" value="MOFRL"/>
</dbReference>
<dbReference type="PANTHER" id="PTHR12227:SF0">
    <property type="entry name" value="GLYCERATE KINASE"/>
    <property type="match status" value="1"/>
</dbReference>
<evidence type="ECO:0000259" key="1">
    <source>
        <dbReference type="Pfam" id="PF05161"/>
    </source>
</evidence>
<feature type="domain" description="MOFRL" evidence="1">
    <location>
        <begin position="344"/>
        <end position="452"/>
    </location>
</feature>
<dbReference type="STRING" id="415426.Hbut_0230"/>
<dbReference type="Pfam" id="PF13660">
    <property type="entry name" value="DUF4147"/>
    <property type="match status" value="1"/>
</dbReference>
<organism evidence="3 4">
    <name type="scientific">Hyperthermus butylicus (strain DSM 5456 / JCM 9403 / PLM1-5)</name>
    <dbReference type="NCBI Taxonomy" id="415426"/>
    <lineage>
        <taxon>Archaea</taxon>
        <taxon>Thermoproteota</taxon>
        <taxon>Thermoprotei</taxon>
        <taxon>Desulfurococcales</taxon>
        <taxon>Pyrodictiaceae</taxon>
        <taxon>Hyperthermus</taxon>
    </lineage>
</organism>
<keyword evidence="3" id="KW-0418">Kinase</keyword>
<dbReference type="OrthoDB" id="10741at2157"/>
<dbReference type="GeneID" id="4782855"/>
<dbReference type="AlphaFoldDB" id="A2BJE1"/>
<dbReference type="InterPro" id="IPR025286">
    <property type="entry name" value="MOFRL_assoc_dom"/>
</dbReference>
<keyword evidence="3" id="KW-0808">Transferase</keyword>
<dbReference type="InterPro" id="IPR038614">
    <property type="entry name" value="GK_N_sf"/>
</dbReference>
<dbReference type="Pfam" id="PF05161">
    <property type="entry name" value="MOFRL"/>
    <property type="match status" value="1"/>
</dbReference>
<gene>
    <name evidence="3" type="ordered locus">Hbut_0230</name>
</gene>
<dbReference type="KEGG" id="hbu:Hbut_0230"/>
<evidence type="ECO:0000313" key="3">
    <source>
        <dbReference type="EMBL" id="ABM80102.1"/>
    </source>
</evidence>
<dbReference type="EnsemblBacteria" id="ABM80102">
    <property type="protein sequence ID" value="ABM80102"/>
    <property type="gene ID" value="Hbut_0230"/>
</dbReference>
<evidence type="ECO:0000259" key="2">
    <source>
        <dbReference type="Pfam" id="PF13660"/>
    </source>
</evidence>